<reference evidence="2" key="1">
    <citation type="submission" date="2018-07" db="EMBL/GenBank/DDBJ databases">
        <authorList>
            <person name="Kim H."/>
        </authorList>
    </citation>
    <scope>NUCLEOTIDE SEQUENCE [LARGE SCALE GENOMIC DNA]</scope>
    <source>
        <strain evidence="2">F02</strain>
    </source>
</reference>
<sequence length="336" mass="36855">MKPIVEIKVNGSPASALFNDRILSVDVTDEAGIHADSCTLTLDNRDHMLDEPPADVELEVFMGYAGQPLQRMGLFSVDEDSLSGGGTMTVSGKSADMVKTLKSQRNQSWKKTELGKILTEIAERNGLKPAIAEKFKKIVIEQLDQSFESDLTLMTRLADQYGALAKPASGYLVFVERGASVSATGEPLTVIDVDVVANSVQPDWSYTKQRREVYASVVAYWSDKKNAKQQEVKVGNGDPVYRIKKPFKNHAEAQAAAQAKYDVRLLGQYELSFEMVADLRMMAESPINASGFPARVNGLWVVKSVSTSFSDSGFSQKVKACRKTDFDAKESDESSS</sequence>
<protein>
    <recommendedName>
        <fullName evidence="3">Phage late control D family protein</fullName>
    </recommendedName>
</protein>
<dbReference type="RefSeq" id="WP_114563688.1">
    <property type="nucleotide sequence ID" value="NZ_CP031124.1"/>
</dbReference>
<dbReference type="OrthoDB" id="4070623at2"/>
<dbReference type="Proteomes" id="UP000252182">
    <property type="component" value="Chromosome"/>
</dbReference>
<dbReference type="Pfam" id="PF05954">
    <property type="entry name" value="Phage_GPD"/>
    <property type="match status" value="1"/>
</dbReference>
<dbReference type="EMBL" id="CP031124">
    <property type="protein sequence ID" value="AXF86636.1"/>
    <property type="molecule type" value="Genomic_DNA"/>
</dbReference>
<keyword evidence="2" id="KW-1185">Reference proteome</keyword>
<evidence type="ECO:0000313" key="1">
    <source>
        <dbReference type="EMBL" id="AXF86636.1"/>
    </source>
</evidence>
<dbReference type="KEGG" id="hyf:DTO96_102391"/>
<proteinExistence type="predicted"/>
<organism evidence="1 2">
    <name type="scientific">Ephemeroptericola cinctiostellae</name>
    <dbReference type="NCBI Taxonomy" id="2268024"/>
    <lineage>
        <taxon>Bacteria</taxon>
        <taxon>Pseudomonadati</taxon>
        <taxon>Pseudomonadota</taxon>
        <taxon>Betaproteobacteria</taxon>
        <taxon>Burkholderiales</taxon>
        <taxon>Burkholderiaceae</taxon>
        <taxon>Ephemeroptericola</taxon>
    </lineage>
</organism>
<dbReference type="AlphaFoldDB" id="A0A345DE48"/>
<evidence type="ECO:0000313" key="2">
    <source>
        <dbReference type="Proteomes" id="UP000252182"/>
    </source>
</evidence>
<name>A0A345DE48_9BURK</name>
<gene>
    <name evidence="1" type="ORF">DTO96_102391</name>
</gene>
<evidence type="ECO:0008006" key="3">
    <source>
        <dbReference type="Google" id="ProtNLM"/>
    </source>
</evidence>
<dbReference type="SUPFAM" id="SSF69279">
    <property type="entry name" value="Phage tail proteins"/>
    <property type="match status" value="1"/>
</dbReference>
<accession>A0A345DE48</accession>